<organism evidence="1 2">
    <name type="scientific">Vermiconidia calcicola</name>
    <dbReference type="NCBI Taxonomy" id="1690605"/>
    <lineage>
        <taxon>Eukaryota</taxon>
        <taxon>Fungi</taxon>
        <taxon>Dikarya</taxon>
        <taxon>Ascomycota</taxon>
        <taxon>Pezizomycotina</taxon>
        <taxon>Dothideomycetes</taxon>
        <taxon>Dothideomycetidae</taxon>
        <taxon>Mycosphaerellales</taxon>
        <taxon>Extremaceae</taxon>
        <taxon>Vermiconidia</taxon>
    </lineage>
</organism>
<dbReference type="Proteomes" id="UP001281147">
    <property type="component" value="Unassembled WGS sequence"/>
</dbReference>
<evidence type="ECO:0000313" key="1">
    <source>
        <dbReference type="EMBL" id="KAK3681947.1"/>
    </source>
</evidence>
<evidence type="ECO:0000313" key="2">
    <source>
        <dbReference type="Proteomes" id="UP001281147"/>
    </source>
</evidence>
<sequence length="382" mass="42727">MVITAYRLFSRVVRLLMEQGEVGYDVFSAVVFNSGSINSLAALFRHATGWTPLPRTRRAILTYTAMAFASLYIVSVPTLFSAMTGYTSNYTPSLNFGDTITLRSNAGLVDCGRSIAPAWGRVKYTSQYNETVPIIYDHPPNDYGMAGPEYIDYYNRYKAIYSACPVQLDISNCSATQSNTWIVKWGRNQTYDEALAQTDPRFMPGIIPFKDAISDSTVSKYNYWGCGQYVIQTSDLAQYSENGMQYRATGICRASSGYAWGFSFVLTFVVCVFNLAFVLVMYALWFDVNRNSHRKSLNSGMDEPGQFKDAILMVASAQRQYGNQIGEWSTGTLRREVVGGKLGMTLLTNDENLQGRRSRTQEHGLDNRGEWGGEVVFAGAHR</sequence>
<keyword evidence="2" id="KW-1185">Reference proteome</keyword>
<proteinExistence type="predicted"/>
<dbReference type="EMBL" id="JAUTXU010000386">
    <property type="protein sequence ID" value="KAK3681947.1"/>
    <property type="molecule type" value="Genomic_DNA"/>
</dbReference>
<accession>A0ACC3MAJ8</accession>
<reference evidence="1" key="1">
    <citation type="submission" date="2023-07" db="EMBL/GenBank/DDBJ databases">
        <title>Black Yeasts Isolated from many extreme environments.</title>
        <authorList>
            <person name="Coleine C."/>
            <person name="Stajich J.E."/>
            <person name="Selbmann L."/>
        </authorList>
    </citation>
    <scope>NUCLEOTIDE SEQUENCE</scope>
    <source>
        <strain evidence="1">CCFEE 5714</strain>
    </source>
</reference>
<name>A0ACC3MAJ8_9PEZI</name>
<gene>
    <name evidence="1" type="ORF">LTR37_020743</name>
</gene>
<protein>
    <submittedName>
        <fullName evidence="1">Uncharacterized protein</fullName>
    </submittedName>
</protein>
<comment type="caution">
    <text evidence="1">The sequence shown here is derived from an EMBL/GenBank/DDBJ whole genome shotgun (WGS) entry which is preliminary data.</text>
</comment>